<dbReference type="EMBL" id="JACJHX010000001">
    <property type="protein sequence ID" value="MBA9025253.1"/>
    <property type="molecule type" value="Genomic_DNA"/>
</dbReference>
<gene>
    <name evidence="2" type="ORF">HNP81_000535</name>
</gene>
<name>A0ABR6CJL9_9BACI</name>
<keyword evidence="3" id="KW-1185">Reference proteome</keyword>
<sequence>MPESTYIHVEYENTQSEDLLSSKQKKFFAILIPISFALDVFAMSVLKLQGGDATALIGGTAVFILIILTLFAHKQQGFEKITAYLIQGFQFGFKVFGPVIPIAAFFYLGDSGFQQILGNHLPKTS</sequence>
<keyword evidence="1" id="KW-0472">Membrane</keyword>
<evidence type="ECO:0000256" key="1">
    <source>
        <dbReference type="SAM" id="Phobius"/>
    </source>
</evidence>
<organism evidence="2 3">
    <name type="scientific">Peribacillus huizhouensis</name>
    <dbReference type="NCBI Taxonomy" id="1501239"/>
    <lineage>
        <taxon>Bacteria</taxon>
        <taxon>Bacillati</taxon>
        <taxon>Bacillota</taxon>
        <taxon>Bacilli</taxon>
        <taxon>Bacillales</taxon>
        <taxon>Bacillaceae</taxon>
        <taxon>Peribacillus</taxon>
    </lineage>
</organism>
<keyword evidence="1" id="KW-1133">Transmembrane helix</keyword>
<keyword evidence="1" id="KW-0812">Transmembrane</keyword>
<dbReference type="Proteomes" id="UP000626697">
    <property type="component" value="Unassembled WGS sequence"/>
</dbReference>
<feature type="transmembrane region" description="Helical" evidence="1">
    <location>
        <begin position="84"/>
        <end position="108"/>
    </location>
</feature>
<proteinExistence type="predicted"/>
<reference evidence="2 3" key="1">
    <citation type="submission" date="2020-08" db="EMBL/GenBank/DDBJ databases">
        <title>Genomic Encyclopedia of Type Strains, Phase IV (KMG-IV): sequencing the most valuable type-strain genomes for metagenomic binning, comparative biology and taxonomic classification.</title>
        <authorList>
            <person name="Goeker M."/>
        </authorList>
    </citation>
    <scope>NUCLEOTIDE SEQUENCE [LARGE SCALE GENOMIC DNA]</scope>
    <source>
        <strain evidence="2 3">DSM 105481</strain>
    </source>
</reference>
<evidence type="ECO:0000313" key="2">
    <source>
        <dbReference type="EMBL" id="MBA9025253.1"/>
    </source>
</evidence>
<evidence type="ECO:0000313" key="3">
    <source>
        <dbReference type="Proteomes" id="UP000626697"/>
    </source>
</evidence>
<feature type="transmembrane region" description="Helical" evidence="1">
    <location>
        <begin position="27"/>
        <end position="47"/>
    </location>
</feature>
<protein>
    <submittedName>
        <fullName evidence="2">Uncharacterized protein</fullName>
    </submittedName>
</protein>
<feature type="transmembrane region" description="Helical" evidence="1">
    <location>
        <begin position="53"/>
        <end position="72"/>
    </location>
</feature>
<comment type="caution">
    <text evidence="2">The sequence shown here is derived from an EMBL/GenBank/DDBJ whole genome shotgun (WGS) entry which is preliminary data.</text>
</comment>
<accession>A0ABR6CJL9</accession>